<organism evidence="1 2">
    <name type="scientific">Nesidiocoris tenuis</name>
    <dbReference type="NCBI Taxonomy" id="355587"/>
    <lineage>
        <taxon>Eukaryota</taxon>
        <taxon>Metazoa</taxon>
        <taxon>Ecdysozoa</taxon>
        <taxon>Arthropoda</taxon>
        <taxon>Hexapoda</taxon>
        <taxon>Insecta</taxon>
        <taxon>Pterygota</taxon>
        <taxon>Neoptera</taxon>
        <taxon>Paraneoptera</taxon>
        <taxon>Hemiptera</taxon>
        <taxon>Heteroptera</taxon>
        <taxon>Panheteroptera</taxon>
        <taxon>Cimicomorpha</taxon>
        <taxon>Miridae</taxon>
        <taxon>Dicyphina</taxon>
        <taxon>Nesidiocoris</taxon>
    </lineage>
</organism>
<proteinExistence type="predicted"/>
<protein>
    <submittedName>
        <fullName evidence="1">Uncharacterized protein</fullName>
    </submittedName>
</protein>
<sequence length="92" mass="10322">MMKFIFVQNRDAPGGARSRKAGNLAPTCSLTDLQPVHYRSSSFGTPEWEPPSVRLVPAGASRKNRPPLWAPFRCRIIPSRGTQQQQQEMQSL</sequence>
<evidence type="ECO:0000313" key="1">
    <source>
        <dbReference type="EMBL" id="CAB0008285.1"/>
    </source>
</evidence>
<gene>
    <name evidence="1" type="ORF">NTEN_LOCUS13531</name>
</gene>
<dbReference type="AlphaFoldDB" id="A0A6H5GV04"/>
<dbReference type="EMBL" id="CADCXU010020346">
    <property type="protein sequence ID" value="CAB0008285.1"/>
    <property type="molecule type" value="Genomic_DNA"/>
</dbReference>
<accession>A0A6H5GV04</accession>
<evidence type="ECO:0000313" key="2">
    <source>
        <dbReference type="Proteomes" id="UP000479000"/>
    </source>
</evidence>
<reference evidence="1 2" key="1">
    <citation type="submission" date="2020-02" db="EMBL/GenBank/DDBJ databases">
        <authorList>
            <person name="Ferguson B K."/>
        </authorList>
    </citation>
    <scope>NUCLEOTIDE SEQUENCE [LARGE SCALE GENOMIC DNA]</scope>
</reference>
<dbReference type="Proteomes" id="UP000479000">
    <property type="component" value="Unassembled WGS sequence"/>
</dbReference>
<name>A0A6H5GV04_9HEMI</name>
<keyword evidence="2" id="KW-1185">Reference proteome</keyword>